<evidence type="ECO:0000313" key="3">
    <source>
        <dbReference type="Proteomes" id="UP000610456"/>
    </source>
</evidence>
<dbReference type="Pfam" id="PF01548">
    <property type="entry name" value="DEDD_Tnp_IS110"/>
    <property type="match status" value="1"/>
</dbReference>
<evidence type="ECO:0000259" key="1">
    <source>
        <dbReference type="Pfam" id="PF01548"/>
    </source>
</evidence>
<dbReference type="InterPro" id="IPR002525">
    <property type="entry name" value="Transp_IS110-like_N"/>
</dbReference>
<comment type="caution">
    <text evidence="2">The sequence shown here is derived from an EMBL/GenBank/DDBJ whole genome shotgun (WGS) entry which is preliminary data.</text>
</comment>
<dbReference type="GO" id="GO:0003677">
    <property type="term" value="F:DNA binding"/>
    <property type="evidence" value="ECO:0007669"/>
    <property type="project" value="InterPro"/>
</dbReference>
<reference evidence="2" key="2">
    <citation type="submission" date="2020-09" db="EMBL/GenBank/DDBJ databases">
        <authorList>
            <person name="Sun Q."/>
            <person name="Kim S."/>
        </authorList>
    </citation>
    <scope>NUCLEOTIDE SEQUENCE</scope>
    <source>
        <strain evidence="2">KCTC 12719</strain>
    </source>
</reference>
<sequence length="92" mass="10488">MRKIHTHAAGIDIGARKIFVGLEGKEVKSFETFTDDLELAADYLIQNNISTVAMEATGVYWIILYNILQERGIDVWLVDGRSTKQSREEKQM</sequence>
<dbReference type="EMBL" id="BMXB01000015">
    <property type="protein sequence ID" value="GHA46311.1"/>
    <property type="molecule type" value="Genomic_DNA"/>
</dbReference>
<dbReference type="GO" id="GO:0004803">
    <property type="term" value="F:transposase activity"/>
    <property type="evidence" value="ECO:0007669"/>
    <property type="project" value="InterPro"/>
</dbReference>
<accession>A0A918SIY1</accession>
<keyword evidence="3" id="KW-1185">Reference proteome</keyword>
<dbReference type="InterPro" id="IPR047650">
    <property type="entry name" value="Transpos_IS110"/>
</dbReference>
<reference evidence="2" key="1">
    <citation type="journal article" date="2014" name="Int. J. Syst. Evol. Microbiol.">
        <title>Complete genome sequence of Corynebacterium casei LMG S-19264T (=DSM 44701T), isolated from a smear-ripened cheese.</title>
        <authorList>
            <consortium name="US DOE Joint Genome Institute (JGI-PGF)"/>
            <person name="Walter F."/>
            <person name="Albersmeier A."/>
            <person name="Kalinowski J."/>
            <person name="Ruckert C."/>
        </authorList>
    </citation>
    <scope>NUCLEOTIDE SEQUENCE</scope>
    <source>
        <strain evidence="2">KCTC 12719</strain>
    </source>
</reference>
<dbReference type="Proteomes" id="UP000610456">
    <property type="component" value="Unassembled WGS sequence"/>
</dbReference>
<organism evidence="2 3">
    <name type="scientific">Salinimicrobium marinum</name>
    <dbReference type="NCBI Taxonomy" id="680283"/>
    <lineage>
        <taxon>Bacteria</taxon>
        <taxon>Pseudomonadati</taxon>
        <taxon>Bacteroidota</taxon>
        <taxon>Flavobacteriia</taxon>
        <taxon>Flavobacteriales</taxon>
        <taxon>Flavobacteriaceae</taxon>
        <taxon>Salinimicrobium</taxon>
    </lineage>
</organism>
<dbReference type="PANTHER" id="PTHR33055">
    <property type="entry name" value="TRANSPOSASE FOR INSERTION SEQUENCE ELEMENT IS1111A"/>
    <property type="match status" value="1"/>
</dbReference>
<dbReference type="PANTHER" id="PTHR33055:SF13">
    <property type="entry name" value="TRANSPOSASE"/>
    <property type="match status" value="1"/>
</dbReference>
<name>A0A918SIY1_9FLAO</name>
<protein>
    <recommendedName>
        <fullName evidence="1">Transposase IS110-like N-terminal domain-containing protein</fullName>
    </recommendedName>
</protein>
<evidence type="ECO:0000313" key="2">
    <source>
        <dbReference type="EMBL" id="GHA46311.1"/>
    </source>
</evidence>
<dbReference type="AlphaFoldDB" id="A0A918SIY1"/>
<proteinExistence type="predicted"/>
<gene>
    <name evidence="2" type="ORF">GCM10007103_29270</name>
</gene>
<dbReference type="GO" id="GO:0006313">
    <property type="term" value="P:DNA transposition"/>
    <property type="evidence" value="ECO:0007669"/>
    <property type="project" value="InterPro"/>
</dbReference>
<feature type="domain" description="Transposase IS110-like N-terminal" evidence="1">
    <location>
        <begin position="9"/>
        <end position="88"/>
    </location>
</feature>